<accession>A0ABV8Q7X1</accession>
<comment type="caution">
    <text evidence="2">The sequence shown here is derived from an EMBL/GenBank/DDBJ whole genome shotgun (WGS) entry which is preliminary data.</text>
</comment>
<dbReference type="EMBL" id="JBHSCN010000006">
    <property type="protein sequence ID" value="MFC4244440.1"/>
    <property type="molecule type" value="Genomic_DNA"/>
</dbReference>
<gene>
    <name evidence="2" type="ORF">ACFOYW_13770</name>
</gene>
<proteinExistence type="predicted"/>
<reference evidence="3" key="1">
    <citation type="journal article" date="2019" name="Int. J. Syst. Evol. Microbiol.">
        <title>The Global Catalogue of Microorganisms (GCM) 10K type strain sequencing project: providing services to taxonomists for standard genome sequencing and annotation.</title>
        <authorList>
            <consortium name="The Broad Institute Genomics Platform"/>
            <consortium name="The Broad Institute Genome Sequencing Center for Infectious Disease"/>
            <person name="Wu L."/>
            <person name="Ma J."/>
        </authorList>
    </citation>
    <scope>NUCLEOTIDE SEQUENCE [LARGE SCALE GENOMIC DNA]</scope>
    <source>
        <strain evidence="3">CGMCC 1.10363</strain>
    </source>
</reference>
<keyword evidence="3" id="KW-1185">Reference proteome</keyword>
<dbReference type="Proteomes" id="UP001595900">
    <property type="component" value="Unassembled WGS sequence"/>
</dbReference>
<dbReference type="Gene3D" id="3.40.50.1820">
    <property type="entry name" value="alpha/beta hydrolase"/>
    <property type="match status" value="1"/>
</dbReference>
<evidence type="ECO:0000313" key="2">
    <source>
        <dbReference type="EMBL" id="MFC4244440.1"/>
    </source>
</evidence>
<dbReference type="PRINTS" id="PR00111">
    <property type="entry name" value="ABHYDROLASE"/>
</dbReference>
<dbReference type="InterPro" id="IPR000073">
    <property type="entry name" value="AB_hydrolase_1"/>
</dbReference>
<evidence type="ECO:0000259" key="1">
    <source>
        <dbReference type="Pfam" id="PF12146"/>
    </source>
</evidence>
<sequence>MESATAPEPIDYYSSGTRCSALLWHPVTSPSGPAAPAVVLCHGFRGIKEWGLPAFAELFARAGFVALAIDYRGFGESDGEQGRLVPREQVADIRAALSWLEAQDFVDSAQLVLYGTSFGGGNVVQAAAEDERVSAVVCQVGLGDVRRRWAQVWEQLEPIVVEDRKQRAVTGVSRRIDPGGMLDNAQSNAAIAAAEARWPRISVSFPLEAVEAVFEFAPERVVDAISPRPILFLGARNDLAVPLAETESLFAAAREPKRMHVYDITHYDIYEHPHLDRAVGDSLSFLAEHGIGPATPAR</sequence>
<protein>
    <submittedName>
        <fullName evidence="2">Alpha/beta hydrolase</fullName>
    </submittedName>
</protein>
<evidence type="ECO:0000313" key="3">
    <source>
        <dbReference type="Proteomes" id="UP001595900"/>
    </source>
</evidence>
<feature type="domain" description="Serine aminopeptidase S33" evidence="1">
    <location>
        <begin position="35"/>
        <end position="263"/>
    </location>
</feature>
<dbReference type="GO" id="GO:0016787">
    <property type="term" value="F:hydrolase activity"/>
    <property type="evidence" value="ECO:0007669"/>
    <property type="project" value="UniProtKB-KW"/>
</dbReference>
<dbReference type="PANTHER" id="PTHR47751:SF2">
    <property type="entry name" value="DLTD N-TERMINAL DOMAIN PROTEIN (AFU_ORTHOLOGUE AFUA_8G00380)-RELATED"/>
    <property type="match status" value="1"/>
</dbReference>
<dbReference type="Pfam" id="PF12146">
    <property type="entry name" value="Hydrolase_4"/>
    <property type="match status" value="1"/>
</dbReference>
<dbReference type="InterPro" id="IPR029058">
    <property type="entry name" value="AB_hydrolase_fold"/>
</dbReference>
<dbReference type="InterPro" id="IPR051411">
    <property type="entry name" value="Polyketide_trans_af380"/>
</dbReference>
<dbReference type="PANTHER" id="PTHR47751">
    <property type="entry name" value="SUPERFAMILY HYDROLASE, PUTATIVE (AFU_ORTHOLOGUE AFUA_2G16580)-RELATED"/>
    <property type="match status" value="1"/>
</dbReference>
<dbReference type="RefSeq" id="WP_390229975.1">
    <property type="nucleotide sequence ID" value="NZ_JBHSCN010000006.1"/>
</dbReference>
<keyword evidence="2" id="KW-0378">Hydrolase</keyword>
<dbReference type="InterPro" id="IPR022742">
    <property type="entry name" value="Hydrolase_4"/>
</dbReference>
<dbReference type="SUPFAM" id="SSF53474">
    <property type="entry name" value="alpha/beta-Hydrolases"/>
    <property type="match status" value="1"/>
</dbReference>
<name>A0ABV8Q7X1_9MICO</name>
<organism evidence="2 3">
    <name type="scientific">Gryllotalpicola reticulitermitis</name>
    <dbReference type="NCBI Taxonomy" id="1184153"/>
    <lineage>
        <taxon>Bacteria</taxon>
        <taxon>Bacillati</taxon>
        <taxon>Actinomycetota</taxon>
        <taxon>Actinomycetes</taxon>
        <taxon>Micrococcales</taxon>
        <taxon>Microbacteriaceae</taxon>
        <taxon>Gryllotalpicola</taxon>
    </lineage>
</organism>